<accession>A0AA38YCM9</accession>
<dbReference type="Proteomes" id="UP001172681">
    <property type="component" value="Unassembled WGS sequence"/>
</dbReference>
<dbReference type="GO" id="GO:0004497">
    <property type="term" value="F:monooxygenase activity"/>
    <property type="evidence" value="ECO:0007669"/>
    <property type="project" value="TreeGrafter"/>
</dbReference>
<keyword evidence="3" id="KW-1185">Reference proteome</keyword>
<dbReference type="EMBL" id="JAPDRN010000006">
    <property type="protein sequence ID" value="KAJ9644290.1"/>
    <property type="molecule type" value="Genomic_DNA"/>
</dbReference>
<dbReference type="PANTHER" id="PTHR43539">
    <property type="entry name" value="FLAVIN-BINDING MONOOXYGENASE-LIKE PROTEIN (AFU_ORTHOLOGUE AFUA_4G09220)"/>
    <property type="match status" value="1"/>
</dbReference>
<dbReference type="PANTHER" id="PTHR43539:SF68">
    <property type="entry name" value="FLAVIN-BINDING MONOOXYGENASE-LIKE PROTEIN (AFU_ORTHOLOGUE AFUA_4G09220)"/>
    <property type="match status" value="1"/>
</dbReference>
<evidence type="ECO:0000313" key="2">
    <source>
        <dbReference type="EMBL" id="KAJ9644290.1"/>
    </source>
</evidence>
<gene>
    <name evidence="2" type="ORF">H2204_001641</name>
</gene>
<dbReference type="SUPFAM" id="SSF51905">
    <property type="entry name" value="FAD/NAD(P)-binding domain"/>
    <property type="match status" value="1"/>
</dbReference>
<dbReference type="AlphaFoldDB" id="A0AA38YCM9"/>
<proteinExistence type="predicted"/>
<evidence type="ECO:0000313" key="3">
    <source>
        <dbReference type="Proteomes" id="UP001172681"/>
    </source>
</evidence>
<evidence type="ECO:0008006" key="4">
    <source>
        <dbReference type="Google" id="ProtNLM"/>
    </source>
</evidence>
<keyword evidence="1" id="KW-0560">Oxidoreductase</keyword>
<organism evidence="2 3">
    <name type="scientific">Knufia peltigerae</name>
    <dbReference type="NCBI Taxonomy" id="1002370"/>
    <lineage>
        <taxon>Eukaryota</taxon>
        <taxon>Fungi</taxon>
        <taxon>Dikarya</taxon>
        <taxon>Ascomycota</taxon>
        <taxon>Pezizomycotina</taxon>
        <taxon>Eurotiomycetes</taxon>
        <taxon>Chaetothyriomycetidae</taxon>
        <taxon>Chaetothyriales</taxon>
        <taxon>Trichomeriaceae</taxon>
        <taxon>Knufia</taxon>
    </lineage>
</organism>
<dbReference type="Pfam" id="PF13738">
    <property type="entry name" value="Pyr_redox_3"/>
    <property type="match status" value="1"/>
</dbReference>
<evidence type="ECO:0000256" key="1">
    <source>
        <dbReference type="ARBA" id="ARBA00023002"/>
    </source>
</evidence>
<dbReference type="Gene3D" id="3.50.50.60">
    <property type="entry name" value="FAD/NAD(P)-binding domain"/>
    <property type="match status" value="1"/>
</dbReference>
<name>A0AA38YCM9_9EURO</name>
<dbReference type="InterPro" id="IPR050982">
    <property type="entry name" value="Auxin_biosynth/cation_transpt"/>
</dbReference>
<dbReference type="GO" id="GO:0050660">
    <property type="term" value="F:flavin adenine dinucleotide binding"/>
    <property type="evidence" value="ECO:0007669"/>
    <property type="project" value="TreeGrafter"/>
</dbReference>
<reference evidence="2" key="1">
    <citation type="submission" date="2022-10" db="EMBL/GenBank/DDBJ databases">
        <title>Culturing micro-colonial fungi from biological soil crusts in the Mojave desert and describing Neophaeococcomyces mojavensis, and introducing the new genera and species Taxawa tesnikishii.</title>
        <authorList>
            <person name="Kurbessoian T."/>
            <person name="Stajich J.E."/>
        </authorList>
    </citation>
    <scope>NUCLEOTIDE SEQUENCE</scope>
    <source>
        <strain evidence="2">TK_35</strain>
    </source>
</reference>
<sequence length="594" mass="65940">MTATPSILEQLPCSLPPARDVSVTDDDATKIGKRFESKLGTLEAGDLTEDVVWRDLFSLTGSLRTFYGSSNVLERWKALTQPVLCSGFTFQPNSTRIVRLGGEFLWVEARYTFQTQSQPATECTAMVSYANVDGKWRIWVLRTILDRLKDHPSVDQYVPCRQNGEHKRGLLSKPQDYQKDVWDCVVVGGGQAGLSVAGRLQSQGISYVVLEKNAHVGDNWKLRYQSTKLHTTRESSHLPFDRTFPACYPEFLTKDDLAQGYQDWVTKYDINVWVNTGLILGEWRADESLWHLQIVRDGEAQTTTARHVVLAVGAGCQIPVMPEIEGHTNFKGIIQHSATFTSADEWRGKAGVVVGTANTAHDVAEDMCAAGMSSVTMIQRSPTYVLPYEYYQRILDVLYNDKTPTHLADTLSNTNPIPITRLISKYALHGMAKKEPERFDALEKAGFLLIRYGDIIHQLYERFGGHYMDVGASSKIAKGLIGIKSGARPTKFVSDGLLFDDGTKLDADVVVFATGFLGNMKSTVQDLFGPQVAAQIDDFWGLDSEGEIRGAFKPSGHPHLWMHGGTCGQARYFSRFLALSIRAALDGTPLPIAD</sequence>
<dbReference type="InterPro" id="IPR036188">
    <property type="entry name" value="FAD/NAD-bd_sf"/>
</dbReference>
<protein>
    <recommendedName>
        <fullName evidence="4">Flavin-containing monooxygenase</fullName>
    </recommendedName>
</protein>
<comment type="caution">
    <text evidence="2">The sequence shown here is derived from an EMBL/GenBank/DDBJ whole genome shotgun (WGS) entry which is preliminary data.</text>
</comment>